<dbReference type="CDD" id="cd04301">
    <property type="entry name" value="NAT_SF"/>
    <property type="match status" value="1"/>
</dbReference>
<dbReference type="SUPFAM" id="SSF55729">
    <property type="entry name" value="Acyl-CoA N-acyltransferases (Nat)"/>
    <property type="match status" value="1"/>
</dbReference>
<dbReference type="PANTHER" id="PTHR43233:SF1">
    <property type="entry name" value="FAMILY N-ACETYLTRANSFERASE, PUTATIVE (AFU_ORTHOLOGUE AFUA_6G03350)-RELATED"/>
    <property type="match status" value="1"/>
</dbReference>
<dbReference type="EMBL" id="FUXA01000006">
    <property type="protein sequence ID" value="SJZ58559.1"/>
    <property type="molecule type" value="Genomic_DNA"/>
</dbReference>
<protein>
    <submittedName>
        <fullName evidence="2">Acetyltransferase (GNAT) domain-containing protein</fullName>
    </submittedName>
</protein>
<dbReference type="Proteomes" id="UP000189857">
    <property type="component" value="Unassembled WGS sequence"/>
</dbReference>
<dbReference type="Gene3D" id="3.40.630.30">
    <property type="match status" value="1"/>
</dbReference>
<dbReference type="InterPro" id="IPR000182">
    <property type="entry name" value="GNAT_dom"/>
</dbReference>
<dbReference type="PANTHER" id="PTHR43233">
    <property type="entry name" value="FAMILY N-ACETYLTRANSFERASE, PUTATIVE (AFU_ORTHOLOGUE AFUA_6G03350)-RELATED"/>
    <property type="match status" value="1"/>
</dbReference>
<name>A0A1T4LUZ2_9FIRM</name>
<dbReference type="PROSITE" id="PS51186">
    <property type="entry name" value="GNAT"/>
    <property type="match status" value="1"/>
</dbReference>
<dbReference type="InterPro" id="IPR053144">
    <property type="entry name" value="Acetyltransferase_Butenolide"/>
</dbReference>
<dbReference type="AlphaFoldDB" id="A0A1T4LUZ2"/>
<evidence type="ECO:0000313" key="3">
    <source>
        <dbReference type="Proteomes" id="UP000189857"/>
    </source>
</evidence>
<reference evidence="2 3" key="1">
    <citation type="submission" date="2017-02" db="EMBL/GenBank/DDBJ databases">
        <authorList>
            <person name="Peterson S.W."/>
        </authorList>
    </citation>
    <scope>NUCLEOTIDE SEQUENCE [LARGE SCALE GENOMIC DNA]</scope>
    <source>
        <strain evidence="2 3">ATCC 17233</strain>
    </source>
</reference>
<gene>
    <name evidence="2" type="ORF">SAMN02745110_00950</name>
</gene>
<evidence type="ECO:0000259" key="1">
    <source>
        <dbReference type="PROSITE" id="PS51186"/>
    </source>
</evidence>
<dbReference type="Pfam" id="PF13508">
    <property type="entry name" value="Acetyltransf_7"/>
    <property type="match status" value="1"/>
</dbReference>
<dbReference type="GO" id="GO:0016747">
    <property type="term" value="F:acyltransferase activity, transferring groups other than amino-acyl groups"/>
    <property type="evidence" value="ECO:0007669"/>
    <property type="project" value="InterPro"/>
</dbReference>
<feature type="domain" description="N-acetyltransferase" evidence="1">
    <location>
        <begin position="13"/>
        <end position="149"/>
    </location>
</feature>
<evidence type="ECO:0000313" key="2">
    <source>
        <dbReference type="EMBL" id="SJZ58559.1"/>
    </source>
</evidence>
<dbReference type="InterPro" id="IPR016181">
    <property type="entry name" value="Acyl_CoA_acyltransferase"/>
</dbReference>
<proteinExistence type="predicted"/>
<sequence>MRQRMFLLDCKMIHIEDKKIKVNEYLDLRSRVGWKKLTKVQAELSIENALFMVAAYDDDMLIGMGRIVGDGAVICYIQDLIVVPEYHGKGIGSMMINRLREYVISLKESPDQEIMFGLMCAKGREKFYIKNGFTARPTEKLGPGMIDYL</sequence>
<accession>A0A1T4LUZ2</accession>
<organism evidence="2 3">
    <name type="scientific">Eubacterium ruminantium</name>
    <dbReference type="NCBI Taxonomy" id="42322"/>
    <lineage>
        <taxon>Bacteria</taxon>
        <taxon>Bacillati</taxon>
        <taxon>Bacillota</taxon>
        <taxon>Clostridia</taxon>
        <taxon>Eubacteriales</taxon>
        <taxon>Eubacteriaceae</taxon>
        <taxon>Eubacterium</taxon>
    </lineage>
</organism>
<keyword evidence="2" id="KW-0808">Transferase</keyword>
<keyword evidence="3" id="KW-1185">Reference proteome</keyword>